<protein>
    <recommendedName>
        <fullName evidence="2">CAAX prenyl protease 2/Lysostaphin resistance protein A-like domain-containing protein</fullName>
    </recommendedName>
</protein>
<reference evidence="4" key="1">
    <citation type="submission" date="2017-02" db="EMBL/GenBank/DDBJ databases">
        <authorList>
            <person name="Varghese N."/>
            <person name="Submissions S."/>
        </authorList>
    </citation>
    <scope>NUCLEOTIDE SEQUENCE [LARGE SCALE GENOMIC DNA]</scope>
    <source>
        <strain evidence="4">VKM Ac-2052</strain>
    </source>
</reference>
<name>A0A1T4YIJ2_9MICO</name>
<keyword evidence="1" id="KW-0812">Transmembrane</keyword>
<keyword evidence="1" id="KW-0472">Membrane</keyword>
<dbReference type="PANTHER" id="PTHR36435:SF1">
    <property type="entry name" value="CAAX AMINO TERMINAL PROTEASE FAMILY PROTEIN"/>
    <property type="match status" value="1"/>
</dbReference>
<dbReference type="InterPro" id="IPR052710">
    <property type="entry name" value="CAAX_protease"/>
</dbReference>
<sequence>MTNSTPPTPPIAAHSPADASDDYSSIEYRPSAAIQWGLPQFGMGIGAFIAIVIAVNALSPFLPRDAQSPLLFAAVLVGYGALFLTTLHAARSRGTGSLAHDFGLRFRAADLAIGLRVGIAVKVVGVIIAIPLVGLTGGVPISNVPVQSDLIWTILNTVIATTLVAPVVEELFFRGLLLRAIRNGILRGRTSQPRTASPSSARKRGALLASVLISSAAFMAMHLYQAPNVATLVALGISTFLLGLANAALATRTGRLGPSIVAHMVFNGLALLNFFTMGR</sequence>
<gene>
    <name evidence="3" type="ORF">SAMN06295879_3306</name>
</gene>
<feature type="transmembrane region" description="Helical" evidence="1">
    <location>
        <begin position="38"/>
        <end position="58"/>
    </location>
</feature>
<keyword evidence="1" id="KW-1133">Transmembrane helix</keyword>
<feature type="transmembrane region" description="Helical" evidence="1">
    <location>
        <begin position="256"/>
        <end position="275"/>
    </location>
</feature>
<feature type="transmembrane region" description="Helical" evidence="1">
    <location>
        <begin position="70"/>
        <end position="90"/>
    </location>
</feature>
<dbReference type="AlphaFoldDB" id="A0A1T4YIJ2"/>
<evidence type="ECO:0000259" key="2">
    <source>
        <dbReference type="Pfam" id="PF02517"/>
    </source>
</evidence>
<evidence type="ECO:0000256" key="1">
    <source>
        <dbReference type="SAM" id="Phobius"/>
    </source>
</evidence>
<dbReference type="Pfam" id="PF02517">
    <property type="entry name" value="Rce1-like"/>
    <property type="match status" value="1"/>
</dbReference>
<feature type="transmembrane region" description="Helical" evidence="1">
    <location>
        <begin position="230"/>
        <end position="249"/>
    </location>
</feature>
<evidence type="ECO:0000313" key="4">
    <source>
        <dbReference type="Proteomes" id="UP000189735"/>
    </source>
</evidence>
<feature type="domain" description="CAAX prenyl protease 2/Lysostaphin resistance protein A-like" evidence="2">
    <location>
        <begin position="154"/>
        <end position="268"/>
    </location>
</feature>
<dbReference type="GO" id="GO:0004175">
    <property type="term" value="F:endopeptidase activity"/>
    <property type="evidence" value="ECO:0007669"/>
    <property type="project" value="UniProtKB-ARBA"/>
</dbReference>
<accession>A0A1T4YIJ2</accession>
<organism evidence="3 4">
    <name type="scientific">Agreia bicolorata</name>
    <dbReference type="NCBI Taxonomy" id="110935"/>
    <lineage>
        <taxon>Bacteria</taxon>
        <taxon>Bacillati</taxon>
        <taxon>Actinomycetota</taxon>
        <taxon>Actinomycetes</taxon>
        <taxon>Micrococcales</taxon>
        <taxon>Microbacteriaceae</taxon>
        <taxon>Agreia</taxon>
    </lineage>
</organism>
<evidence type="ECO:0000313" key="3">
    <source>
        <dbReference type="EMBL" id="SKB01677.1"/>
    </source>
</evidence>
<dbReference type="EMBL" id="FUYG01000010">
    <property type="protein sequence ID" value="SKB01677.1"/>
    <property type="molecule type" value="Genomic_DNA"/>
</dbReference>
<dbReference type="InterPro" id="IPR003675">
    <property type="entry name" value="Rce1/LyrA-like_dom"/>
</dbReference>
<dbReference type="RefSeq" id="WP_078715295.1">
    <property type="nucleotide sequence ID" value="NZ_FUYG01000010.1"/>
</dbReference>
<feature type="transmembrane region" description="Helical" evidence="1">
    <location>
        <begin position="206"/>
        <end position="224"/>
    </location>
</feature>
<feature type="transmembrane region" description="Helical" evidence="1">
    <location>
        <begin position="150"/>
        <end position="173"/>
    </location>
</feature>
<dbReference type="GO" id="GO:0080120">
    <property type="term" value="P:CAAX-box protein maturation"/>
    <property type="evidence" value="ECO:0007669"/>
    <property type="project" value="UniProtKB-ARBA"/>
</dbReference>
<dbReference type="Proteomes" id="UP000189735">
    <property type="component" value="Unassembled WGS sequence"/>
</dbReference>
<feature type="transmembrane region" description="Helical" evidence="1">
    <location>
        <begin position="111"/>
        <end position="130"/>
    </location>
</feature>
<dbReference type="PANTHER" id="PTHR36435">
    <property type="entry name" value="SLR1288 PROTEIN"/>
    <property type="match status" value="1"/>
</dbReference>
<proteinExistence type="predicted"/>